<evidence type="ECO:0000259" key="9">
    <source>
        <dbReference type="Pfam" id="PF02811"/>
    </source>
</evidence>
<dbReference type="GO" id="GO:0005737">
    <property type="term" value="C:cytoplasm"/>
    <property type="evidence" value="ECO:0007669"/>
    <property type="project" value="TreeGrafter"/>
</dbReference>
<dbReference type="PANTHER" id="PTHR21039:SF0">
    <property type="entry name" value="HISTIDINOL-PHOSPHATASE"/>
    <property type="match status" value="1"/>
</dbReference>
<dbReference type="PANTHER" id="PTHR21039">
    <property type="entry name" value="HISTIDINOL PHOSPHATASE-RELATED"/>
    <property type="match status" value="1"/>
</dbReference>
<evidence type="ECO:0000313" key="10">
    <source>
        <dbReference type="EMBL" id="QQG64443.1"/>
    </source>
</evidence>
<organism evidence="10 11">
    <name type="scientific">Desulfobulbus oligotrophicus</name>
    <dbReference type="NCBI Taxonomy" id="1909699"/>
    <lineage>
        <taxon>Bacteria</taxon>
        <taxon>Pseudomonadati</taxon>
        <taxon>Thermodesulfobacteriota</taxon>
        <taxon>Desulfobulbia</taxon>
        <taxon>Desulfobulbales</taxon>
        <taxon>Desulfobulbaceae</taxon>
        <taxon>Desulfobulbus</taxon>
    </lineage>
</organism>
<evidence type="ECO:0000256" key="6">
    <source>
        <dbReference type="ARBA" id="ARBA00023102"/>
    </source>
</evidence>
<dbReference type="GO" id="GO:0000105">
    <property type="term" value="P:L-histidine biosynthetic process"/>
    <property type="evidence" value="ECO:0007669"/>
    <property type="project" value="UniProtKB-UniRule"/>
</dbReference>
<dbReference type="UniPathway" id="UPA00031">
    <property type="reaction ID" value="UER00013"/>
</dbReference>
<proteinExistence type="inferred from homology"/>
<evidence type="ECO:0000256" key="1">
    <source>
        <dbReference type="ARBA" id="ARBA00004970"/>
    </source>
</evidence>
<keyword evidence="4 8" id="KW-0028">Amino-acid biosynthesis</keyword>
<comment type="catalytic activity">
    <reaction evidence="7 8">
        <text>L-histidinol phosphate + H2O = L-histidinol + phosphate</text>
        <dbReference type="Rhea" id="RHEA:14465"/>
        <dbReference type="ChEBI" id="CHEBI:15377"/>
        <dbReference type="ChEBI" id="CHEBI:43474"/>
        <dbReference type="ChEBI" id="CHEBI:57699"/>
        <dbReference type="ChEBI" id="CHEBI:57980"/>
        <dbReference type="EC" id="3.1.3.15"/>
    </reaction>
</comment>
<dbReference type="Gene3D" id="3.20.20.140">
    <property type="entry name" value="Metal-dependent hydrolases"/>
    <property type="match status" value="1"/>
</dbReference>
<evidence type="ECO:0000256" key="5">
    <source>
        <dbReference type="ARBA" id="ARBA00022801"/>
    </source>
</evidence>
<dbReference type="Pfam" id="PF02811">
    <property type="entry name" value="PHP"/>
    <property type="match status" value="1"/>
</dbReference>
<evidence type="ECO:0000256" key="2">
    <source>
        <dbReference type="ARBA" id="ARBA00009152"/>
    </source>
</evidence>
<protein>
    <recommendedName>
        <fullName evidence="3 8">Histidinol-phosphatase</fullName>
        <shortName evidence="8">HolPase</shortName>
        <ecNumber evidence="3 8">3.1.3.15</ecNumber>
    </recommendedName>
</protein>
<dbReference type="GO" id="GO:0004401">
    <property type="term" value="F:histidinol-phosphatase activity"/>
    <property type="evidence" value="ECO:0007669"/>
    <property type="project" value="UniProtKB-UniRule"/>
</dbReference>
<dbReference type="RefSeq" id="WP_199263278.1">
    <property type="nucleotide sequence ID" value="NZ_CP054140.1"/>
</dbReference>
<evidence type="ECO:0000256" key="8">
    <source>
        <dbReference type="RuleBase" id="RU366003"/>
    </source>
</evidence>
<sequence>MSPTLNHSESPLINIHEDGHVHTRLCNHATGEMEEYVEQAVQKGLARIVFLEHLETGIDYYPPSWLGDEEFTYYFQEGARLQERFAGLIEIQLGVELGFNPEATAVILEKLTQYPFARVGISCHFYRYKNIHLNLLSRRRQSLDQLAAIGTDKVISTYLHTLIEAVCSVPCNVLCHLDAVLRHLPGVRFTDEHVELIYQLLDAMHEHAVALEINTSGFDYRGKAFPVPWIIAAALQRGISLRAGSDAHRPSEVGRHFDRLPDLLNTAQHSQS</sequence>
<dbReference type="InterPro" id="IPR004013">
    <property type="entry name" value="PHP_dom"/>
</dbReference>
<comment type="pathway">
    <text evidence="1 8">Amino-acid biosynthesis; L-histidine biosynthesis; L-histidine from 5-phospho-alpha-D-ribose 1-diphosphate: step 8/9.</text>
</comment>
<dbReference type="InterPro" id="IPR010140">
    <property type="entry name" value="Histidinol_P_phosphatase_HisJ"/>
</dbReference>
<dbReference type="SUPFAM" id="SSF89550">
    <property type="entry name" value="PHP domain-like"/>
    <property type="match status" value="1"/>
</dbReference>
<comment type="similarity">
    <text evidence="2 8">Belongs to the PHP hydrolase family. HisK subfamily.</text>
</comment>
<dbReference type="NCBIfam" id="TIGR01856">
    <property type="entry name" value="hisJ_fam"/>
    <property type="match status" value="1"/>
</dbReference>
<evidence type="ECO:0000256" key="7">
    <source>
        <dbReference type="ARBA" id="ARBA00049158"/>
    </source>
</evidence>
<dbReference type="InterPro" id="IPR016195">
    <property type="entry name" value="Pol/histidinol_Pase-like"/>
</dbReference>
<keyword evidence="11" id="KW-1185">Reference proteome</keyword>
<accession>A0A7T6APD3</accession>
<keyword evidence="5 8" id="KW-0378">Hydrolase</keyword>
<reference evidence="10 11" key="1">
    <citation type="submission" date="2020-05" db="EMBL/GenBank/DDBJ databases">
        <title>Complete genome of Desulfobulbus oligotrophicus.</title>
        <authorList>
            <person name="Podar M."/>
        </authorList>
    </citation>
    <scope>NUCLEOTIDE SEQUENCE [LARGE SCALE GENOMIC DNA]</scope>
    <source>
        <strain evidence="10 11">Prop6</strain>
    </source>
</reference>
<keyword evidence="6 8" id="KW-0368">Histidine biosynthesis</keyword>
<name>A0A7T6APD3_9BACT</name>
<dbReference type="Proteomes" id="UP000596092">
    <property type="component" value="Chromosome"/>
</dbReference>
<dbReference type="CDD" id="cd12110">
    <property type="entry name" value="PHP_HisPPase_Hisj_like"/>
    <property type="match status" value="1"/>
</dbReference>
<dbReference type="EC" id="3.1.3.15" evidence="3 8"/>
<feature type="domain" description="PHP" evidence="9">
    <location>
        <begin position="18"/>
        <end position="216"/>
    </location>
</feature>
<gene>
    <name evidence="10" type="ORF">HP555_00495</name>
</gene>
<evidence type="ECO:0000256" key="3">
    <source>
        <dbReference type="ARBA" id="ARBA00013085"/>
    </source>
</evidence>
<evidence type="ECO:0000256" key="4">
    <source>
        <dbReference type="ARBA" id="ARBA00022605"/>
    </source>
</evidence>
<dbReference type="AlphaFoldDB" id="A0A7T6APD3"/>
<dbReference type="KEGG" id="dog:HP555_00495"/>
<evidence type="ECO:0000313" key="11">
    <source>
        <dbReference type="Proteomes" id="UP000596092"/>
    </source>
</evidence>
<dbReference type="EMBL" id="CP054140">
    <property type="protein sequence ID" value="QQG64443.1"/>
    <property type="molecule type" value="Genomic_DNA"/>
</dbReference>